<proteinExistence type="predicted"/>
<evidence type="ECO:0000313" key="2">
    <source>
        <dbReference type="Proteomes" id="UP000248798"/>
    </source>
</evidence>
<sequence>MKADLQPELTHEVTMKNSIMDRLIDELDMFIDPVDYPIELEYGGRGRDLRVQEKARELVVILEELSAPEARAALELAGDLLDNPIYTGRF</sequence>
<accession>A0A328F8K9</accession>
<name>A0A328F8K9_9BACT</name>
<organism evidence="1 2">
    <name type="scientific">Desulfobacter hydrogenophilus</name>
    <dbReference type="NCBI Taxonomy" id="2291"/>
    <lineage>
        <taxon>Bacteria</taxon>
        <taxon>Pseudomonadati</taxon>
        <taxon>Thermodesulfobacteriota</taxon>
        <taxon>Desulfobacteria</taxon>
        <taxon>Desulfobacterales</taxon>
        <taxon>Desulfobacteraceae</taxon>
        <taxon>Desulfobacter</taxon>
    </lineage>
</organism>
<comment type="caution">
    <text evidence="1">The sequence shown here is derived from an EMBL/GenBank/DDBJ whole genome shotgun (WGS) entry which is preliminary data.</text>
</comment>
<dbReference type="AlphaFoldDB" id="A0A328F8K9"/>
<dbReference type="Proteomes" id="UP000248798">
    <property type="component" value="Unassembled WGS sequence"/>
</dbReference>
<evidence type="ECO:0000313" key="1">
    <source>
        <dbReference type="EMBL" id="RAL99979.1"/>
    </source>
</evidence>
<gene>
    <name evidence="1" type="ORF">DO021_21535</name>
</gene>
<dbReference type="EMBL" id="QLNI01000075">
    <property type="protein sequence ID" value="RAL99979.1"/>
    <property type="molecule type" value="Genomic_DNA"/>
</dbReference>
<reference evidence="1 2" key="1">
    <citation type="submission" date="2018-06" db="EMBL/GenBank/DDBJ databases">
        <title>Complete Genome Sequence of Desulfobacter hydrogenophilus (DSM3380).</title>
        <authorList>
            <person name="Marietou A."/>
            <person name="Schreiber L."/>
            <person name="Marshall I."/>
            <person name="Jorgensen B."/>
        </authorList>
    </citation>
    <scope>NUCLEOTIDE SEQUENCE [LARGE SCALE GENOMIC DNA]</scope>
    <source>
        <strain evidence="1 2">DSM 3380</strain>
    </source>
</reference>
<protein>
    <submittedName>
        <fullName evidence="1">Uncharacterized protein</fullName>
    </submittedName>
</protein>